<dbReference type="PANTHER" id="PTHR21501:SF1">
    <property type="entry name" value="PROTEIN FAM-161"/>
    <property type="match status" value="1"/>
</dbReference>
<feature type="region of interest" description="Disordered" evidence="4">
    <location>
        <begin position="439"/>
        <end position="467"/>
    </location>
</feature>
<feature type="region of interest" description="Disordered" evidence="4">
    <location>
        <begin position="158"/>
        <end position="293"/>
    </location>
</feature>
<feature type="region of interest" description="Disordered" evidence="4">
    <location>
        <begin position="19"/>
        <end position="115"/>
    </location>
</feature>
<feature type="region of interest" description="Disordered" evidence="4">
    <location>
        <begin position="724"/>
        <end position="791"/>
    </location>
</feature>
<feature type="compositionally biased region" description="Low complexity" evidence="4">
    <location>
        <begin position="593"/>
        <end position="609"/>
    </location>
</feature>
<dbReference type="RefSeq" id="XP_019624255.1">
    <property type="nucleotide sequence ID" value="XM_019768696.1"/>
</dbReference>
<evidence type="ECO:0000313" key="5">
    <source>
        <dbReference type="Proteomes" id="UP000515135"/>
    </source>
</evidence>
<evidence type="ECO:0000256" key="2">
    <source>
        <dbReference type="ARBA" id="ARBA00023054"/>
    </source>
</evidence>
<evidence type="ECO:0000256" key="1">
    <source>
        <dbReference type="ARBA" id="ARBA00006663"/>
    </source>
</evidence>
<dbReference type="InterPro" id="IPR051655">
    <property type="entry name" value="FAM161"/>
</dbReference>
<evidence type="ECO:0000313" key="6">
    <source>
        <dbReference type="RefSeq" id="XP_019624255.1"/>
    </source>
</evidence>
<feature type="compositionally biased region" description="Basic and acidic residues" evidence="4">
    <location>
        <begin position="103"/>
        <end position="114"/>
    </location>
</feature>
<keyword evidence="5" id="KW-1185">Reference proteome</keyword>
<dbReference type="OrthoDB" id="2150121at2759"/>
<evidence type="ECO:0000256" key="3">
    <source>
        <dbReference type="SAM" id="Coils"/>
    </source>
</evidence>
<dbReference type="GO" id="GO:0005856">
    <property type="term" value="C:cytoskeleton"/>
    <property type="evidence" value="ECO:0007669"/>
    <property type="project" value="UniProtKB-ARBA"/>
</dbReference>
<dbReference type="PANTHER" id="PTHR21501">
    <property type="entry name" value="PROTEIN FAM-161"/>
    <property type="match status" value="1"/>
</dbReference>
<dbReference type="GeneID" id="109469935"/>
<feature type="coiled-coil region" evidence="3">
    <location>
        <begin position="354"/>
        <end position="409"/>
    </location>
</feature>
<gene>
    <name evidence="6" type="primary">LOC109469935</name>
</gene>
<dbReference type="GO" id="GO:0005929">
    <property type="term" value="C:cilium"/>
    <property type="evidence" value="ECO:0007669"/>
    <property type="project" value="TreeGrafter"/>
</dbReference>
<feature type="region of interest" description="Disordered" evidence="4">
    <location>
        <begin position="306"/>
        <end position="327"/>
    </location>
</feature>
<dbReference type="AlphaFoldDB" id="A0A6P4Y5H2"/>
<name>A0A6P4Y5H2_BRABE</name>
<accession>A0A6P4Y5H2</accession>
<reference evidence="6" key="1">
    <citation type="submission" date="2025-08" db="UniProtKB">
        <authorList>
            <consortium name="RefSeq"/>
        </authorList>
    </citation>
    <scope>IDENTIFICATION</scope>
    <source>
        <tissue evidence="6">Gonad</tissue>
    </source>
</reference>
<dbReference type="Pfam" id="PF10595">
    <property type="entry name" value="FAM161A_B"/>
    <property type="match status" value="1"/>
</dbReference>
<feature type="compositionally biased region" description="Basic and acidic residues" evidence="4">
    <location>
        <begin position="158"/>
        <end position="169"/>
    </location>
</feature>
<protein>
    <submittedName>
        <fullName evidence="6">Protein FAM161A-like</fullName>
    </submittedName>
</protein>
<dbReference type="GO" id="GO:0044782">
    <property type="term" value="P:cilium organization"/>
    <property type="evidence" value="ECO:0007669"/>
    <property type="project" value="TreeGrafter"/>
</dbReference>
<dbReference type="Proteomes" id="UP000515135">
    <property type="component" value="Unplaced"/>
</dbReference>
<sequence length="791" mass="91802">MEHSKYSIRRVTVVTNSCVKNPRMPGSRLAASFSERLDTTKIRKGRQGQKRSPGRRTESVDEFLRSDDDEEPNGTATAPQEVWLKPEEREPQAAGDYDYTGEPQRDHGDIERTVDPIGDLANEMSNMSTDDFYEKMQELKREHQKTLSMVHGLYEEIREAEDRRSHREQNGGASMDSEDTEELFRDLDDLRSSFRASRSADKIRDMTAAKPPLPTTSSRPPSVSSSKFAWSAKRDQDIDLNYLKRGRSLSEQDLRRVGSDSYASSDDEFELDGRTSPWRQTTPGPTPMSRIDNMWDDFSVEDYAPRGRSVSRASRTSVSTKKSKEWSPKITIPEPFEMTLREASKPKKKTSAMLALQEHLITKQQREEAELQKKFKASPAPAHVYVPMFDDIMREQEEKRQQIRQYSKEILKSMEKPFSFYKREEEKKKERLEKAQFMMKTSPKKKKVKQFKAKPVPRSLHDPAAADRILEDEEYRAIKKKMRAEELMRSASLPPSMQARENAKKADSYNRFLYSKRPKSAGYSFKPKIRHSVPDFDQIHKKLQWELGQKRRAKEATVAEPFNLRTSRIPSNTHKIYEDIERDQQSLKENRWPFRAPRSRPLSSPGRLSTSMDSIPAATTESTRKRTAAVRASLMEREMEEQEWRMRERQKRQKEKEIRKSLAAKARANDQSLALSEVNDDKLKEFRDQERARQLDYKRSLNEMMARVESRPYMFERQSQINARKAAEKKYQEALRNAGVDEDFVAERNSRSRPTSYHVSDSDSDEGSYQNTTGASRDRSPSASEESDLEV</sequence>
<dbReference type="KEGG" id="bbel:109469935"/>
<feature type="compositionally biased region" description="Basic and acidic residues" evidence="4">
    <location>
        <begin position="55"/>
        <end position="66"/>
    </location>
</feature>
<keyword evidence="2 3" id="KW-0175">Coiled coil</keyword>
<comment type="similarity">
    <text evidence="1">Belongs to the FAM161 family.</text>
</comment>
<feature type="region of interest" description="Disordered" evidence="4">
    <location>
        <begin position="582"/>
        <end position="626"/>
    </location>
</feature>
<dbReference type="InterPro" id="IPR019579">
    <property type="entry name" value="FAM161A/B"/>
</dbReference>
<feature type="compositionally biased region" description="Low complexity" evidence="4">
    <location>
        <begin position="308"/>
        <end position="320"/>
    </location>
</feature>
<feature type="compositionally biased region" description="Basic residues" evidence="4">
    <location>
        <begin position="42"/>
        <end position="54"/>
    </location>
</feature>
<feature type="compositionally biased region" description="Basic and acidic residues" evidence="4">
    <location>
        <begin position="182"/>
        <end position="207"/>
    </location>
</feature>
<feature type="compositionally biased region" description="Low complexity" evidence="4">
    <location>
        <begin position="215"/>
        <end position="226"/>
    </location>
</feature>
<feature type="region of interest" description="Disordered" evidence="4">
    <location>
        <begin position="641"/>
        <end position="671"/>
    </location>
</feature>
<proteinExistence type="inferred from homology"/>
<feature type="compositionally biased region" description="Basic and acidic residues" evidence="4">
    <location>
        <begin position="248"/>
        <end position="258"/>
    </location>
</feature>
<organism evidence="5 6">
    <name type="scientific">Branchiostoma belcheri</name>
    <name type="common">Amphioxus</name>
    <dbReference type="NCBI Taxonomy" id="7741"/>
    <lineage>
        <taxon>Eukaryota</taxon>
        <taxon>Metazoa</taxon>
        <taxon>Chordata</taxon>
        <taxon>Cephalochordata</taxon>
        <taxon>Leptocardii</taxon>
        <taxon>Amphioxiformes</taxon>
        <taxon>Branchiostomatidae</taxon>
        <taxon>Branchiostoma</taxon>
    </lineage>
</organism>
<feature type="compositionally biased region" description="Basic residues" evidence="4">
    <location>
        <begin position="442"/>
        <end position="452"/>
    </location>
</feature>
<feature type="compositionally biased region" description="Polar residues" evidence="4">
    <location>
        <begin position="610"/>
        <end position="621"/>
    </location>
</feature>
<evidence type="ECO:0000256" key="4">
    <source>
        <dbReference type="SAM" id="MobiDB-lite"/>
    </source>
</evidence>
<feature type="compositionally biased region" description="Basic and acidic residues" evidence="4">
    <location>
        <begin position="582"/>
        <end position="592"/>
    </location>
</feature>